<evidence type="ECO:0000313" key="2">
    <source>
        <dbReference type="EMBL" id="MBH8565800.1"/>
    </source>
</evidence>
<feature type="chain" id="PRO_5035315166" evidence="1">
    <location>
        <begin position="25"/>
        <end position="282"/>
    </location>
</feature>
<sequence length="282" mass="30176">MKINFLPCLLSIGLVSAVSTPVFGQQIVDFEDLNLAPETYYNGSDGAGGFTSQGAFFNNRYSQRFGNWSGWSYSNTTDTTTPGYTNQFSAYTGGGADGSSNYGVAYTFQPGGSAYIDLPTGLSAKSAQITNTTYAVLSMLNGDQFAKKFGGISGNDPDFFRLTITGLDAANATVGNVDFYLADYRFSDNSQDYIVDKWELVDLSSLTGATRLSFSLTTSDNGQFGPNTPLYFALDNLILNDPNATPIPESSLGVGLLLAFATLSGSQTLRKLRNHKVFGSGE</sequence>
<evidence type="ECO:0000313" key="3">
    <source>
        <dbReference type="Proteomes" id="UP000632766"/>
    </source>
</evidence>
<evidence type="ECO:0000256" key="1">
    <source>
        <dbReference type="SAM" id="SignalP"/>
    </source>
</evidence>
<dbReference type="Pfam" id="PF14717">
    <property type="entry name" value="DUF4465"/>
    <property type="match status" value="1"/>
</dbReference>
<organism evidence="2 3">
    <name type="scientific">Amazonocrinis nigriterrae CENA67</name>
    <dbReference type="NCBI Taxonomy" id="2794033"/>
    <lineage>
        <taxon>Bacteria</taxon>
        <taxon>Bacillati</taxon>
        <taxon>Cyanobacteriota</taxon>
        <taxon>Cyanophyceae</taxon>
        <taxon>Nostocales</taxon>
        <taxon>Nostocaceae</taxon>
        <taxon>Amazonocrinis</taxon>
        <taxon>Amazonocrinis nigriterrae</taxon>
    </lineage>
</organism>
<name>A0A8J7HWW8_9NOST</name>
<dbReference type="RefSeq" id="WP_198127587.1">
    <property type="nucleotide sequence ID" value="NZ_JAECZC010000072.1"/>
</dbReference>
<dbReference type="Gene3D" id="2.60.120.1350">
    <property type="entry name" value="Protein of unknown function DUF4465"/>
    <property type="match status" value="1"/>
</dbReference>
<dbReference type="EMBL" id="JAECZC010000072">
    <property type="protein sequence ID" value="MBH8565800.1"/>
    <property type="molecule type" value="Genomic_DNA"/>
</dbReference>
<comment type="caution">
    <text evidence="2">The sequence shown here is derived from an EMBL/GenBank/DDBJ whole genome shotgun (WGS) entry which is preliminary data.</text>
</comment>
<accession>A0A8J7HWW8</accession>
<protein>
    <submittedName>
        <fullName evidence="2">DUF4465 domain-containing protein</fullName>
    </submittedName>
</protein>
<dbReference type="Proteomes" id="UP000632766">
    <property type="component" value="Unassembled WGS sequence"/>
</dbReference>
<feature type="signal peptide" evidence="1">
    <location>
        <begin position="1"/>
        <end position="24"/>
    </location>
</feature>
<keyword evidence="3" id="KW-1185">Reference proteome</keyword>
<keyword evidence="1" id="KW-0732">Signal</keyword>
<proteinExistence type="predicted"/>
<dbReference type="AlphaFoldDB" id="A0A8J7HWW8"/>
<reference evidence="2 3" key="1">
    <citation type="journal article" date="2021" name="Int. J. Syst. Evol. Microbiol.">
        <title>Amazonocrinis nigriterrae gen. nov., sp. nov., Atlanticothrix silvestris gen. nov., sp. nov. and Dendronalium phyllosphericum gen. nov., sp. nov., nostocacean cyanobacteria from Brazilian environments.</title>
        <authorList>
            <person name="Alvarenga D.O."/>
            <person name="Andreote A.P.D."/>
            <person name="Branco L.H.Z."/>
            <person name="Delbaje E."/>
            <person name="Cruz R.B."/>
            <person name="Varani A.M."/>
            <person name="Fiore M.F."/>
        </authorList>
    </citation>
    <scope>NUCLEOTIDE SEQUENCE [LARGE SCALE GENOMIC DNA]</scope>
    <source>
        <strain evidence="2 3">CENA67</strain>
    </source>
</reference>
<gene>
    <name evidence="2" type="ORF">I8748_27140</name>
</gene>
<dbReference type="InterPro" id="IPR027828">
    <property type="entry name" value="DUF4465"/>
</dbReference>